<name>A0A150FB11_9BACI</name>
<comment type="caution">
    <text evidence="1">The sequence shown here is derived from an EMBL/GenBank/DDBJ whole genome shotgun (WGS) entry which is preliminary data.</text>
</comment>
<evidence type="ECO:0000313" key="2">
    <source>
        <dbReference type="Proteomes" id="UP000075430"/>
    </source>
</evidence>
<sequence>MHFDSNDEESSYIEQRIFNNSNELFEHMQPSFLEELKDAHGANDIEVFGVTFIAEEKGIESVITMYDTSSQFRVSTELDVSDLDSEYKQTLQNIKSIVDKKL</sequence>
<protein>
    <submittedName>
        <fullName evidence="1">Uncharacterized protein</fullName>
    </submittedName>
</protein>
<organism evidence="1 2">
    <name type="scientific">Bacillus nakamurai</name>
    <dbReference type="NCBI Taxonomy" id="1793963"/>
    <lineage>
        <taxon>Bacteria</taxon>
        <taxon>Bacillati</taxon>
        <taxon>Bacillota</taxon>
        <taxon>Bacilli</taxon>
        <taxon>Bacillales</taxon>
        <taxon>Bacillaceae</taxon>
        <taxon>Bacillus</taxon>
    </lineage>
</organism>
<proteinExistence type="predicted"/>
<dbReference type="Proteomes" id="UP000075430">
    <property type="component" value="Unassembled WGS sequence"/>
</dbReference>
<keyword evidence="2" id="KW-1185">Reference proteome</keyword>
<dbReference type="OrthoDB" id="2936489at2"/>
<dbReference type="AlphaFoldDB" id="A0A150FB11"/>
<dbReference type="RefSeq" id="WP_061520763.1">
    <property type="nucleotide sequence ID" value="NZ_JARLZY010000019.1"/>
</dbReference>
<evidence type="ECO:0000313" key="1">
    <source>
        <dbReference type="EMBL" id="KXZ22420.1"/>
    </source>
</evidence>
<gene>
    <name evidence="1" type="ORF">AXI58_10560</name>
</gene>
<dbReference type="STRING" id="1793963.AXI58_10560"/>
<accession>A0A150FB11</accession>
<reference evidence="2" key="1">
    <citation type="submission" date="2016-02" db="EMBL/GenBank/DDBJ databases">
        <authorList>
            <person name="Dunlap C."/>
        </authorList>
    </citation>
    <scope>NUCLEOTIDE SEQUENCE [LARGE SCALE GENOMIC DNA]</scope>
    <source>
        <strain evidence="2">NRRL B-41092</strain>
    </source>
</reference>
<dbReference type="EMBL" id="LSBA01000005">
    <property type="protein sequence ID" value="KXZ22420.1"/>
    <property type="molecule type" value="Genomic_DNA"/>
</dbReference>